<evidence type="ECO:0000313" key="2">
    <source>
        <dbReference type="Proteomes" id="UP000177583"/>
    </source>
</evidence>
<gene>
    <name evidence="1" type="ORF">A2557_02915</name>
</gene>
<name>A0A1F6GX95_9PROT</name>
<dbReference type="EMBL" id="MFNF01000019">
    <property type="protein sequence ID" value="OGH02785.1"/>
    <property type="molecule type" value="Genomic_DNA"/>
</dbReference>
<accession>A0A1F6GX95</accession>
<dbReference type="Proteomes" id="UP000177583">
    <property type="component" value="Unassembled WGS sequence"/>
</dbReference>
<comment type="caution">
    <text evidence="1">The sequence shown here is derived from an EMBL/GenBank/DDBJ whole genome shotgun (WGS) entry which is preliminary data.</text>
</comment>
<proteinExistence type="predicted"/>
<evidence type="ECO:0000313" key="1">
    <source>
        <dbReference type="EMBL" id="OGH02785.1"/>
    </source>
</evidence>
<dbReference type="AlphaFoldDB" id="A0A1F6GX95"/>
<organism evidence="1 2">
    <name type="scientific">Candidatus Lambdaproteobacteria bacterium RIFOXYD2_FULL_56_26</name>
    <dbReference type="NCBI Taxonomy" id="1817773"/>
    <lineage>
        <taxon>Bacteria</taxon>
        <taxon>Pseudomonadati</taxon>
        <taxon>Pseudomonadota</taxon>
        <taxon>Candidatus Lambdaproteobacteria</taxon>
    </lineage>
</organism>
<sequence>MSRKGFTREQPQKSAPKENRTFKLKGGLGLFLALALLPWSGSNAIAAKGTIKASKGICANRTCRFLVGEEELHVVLRGVELADIGGSCVAERRLYLFTDRFLRALLEAPKSIELSEIGEEKVFRYPLFNLEVLARPARVLIDGKDLAKTLSDAGFAVSSEFAAAMEKQAGGVWCGPLQKEAR</sequence>
<protein>
    <submittedName>
        <fullName evidence="1">Uncharacterized protein</fullName>
    </submittedName>
</protein>
<reference evidence="1 2" key="1">
    <citation type="journal article" date="2016" name="Nat. Commun.">
        <title>Thousands of microbial genomes shed light on interconnected biogeochemical processes in an aquifer system.</title>
        <authorList>
            <person name="Anantharaman K."/>
            <person name="Brown C.T."/>
            <person name="Hug L.A."/>
            <person name="Sharon I."/>
            <person name="Castelle C.J."/>
            <person name="Probst A.J."/>
            <person name="Thomas B.C."/>
            <person name="Singh A."/>
            <person name="Wilkins M.J."/>
            <person name="Karaoz U."/>
            <person name="Brodie E.L."/>
            <person name="Williams K.H."/>
            <person name="Hubbard S.S."/>
            <person name="Banfield J.F."/>
        </authorList>
    </citation>
    <scope>NUCLEOTIDE SEQUENCE [LARGE SCALE GENOMIC DNA]</scope>
</reference>